<dbReference type="EMBL" id="CP013213">
    <property type="protein sequence ID" value="AMC94663.1"/>
    <property type="molecule type" value="Genomic_DNA"/>
</dbReference>
<sequence length="681" mass="76236">MAQAQAQFIEKVDTQYAYDFALKLGTFRTNEALGYRSAGSSAEYEAGEAIKEEMAAIGLQNITKDEITVDAWTFEYAKLTYTTVDGSQKEVELGMYQTNFDSSGLSEYTLIDGGQGTQEDLKDLDVNGKLVLIDINQRENWWVNYPAYEAYLNGALGVIVAQDGGYSEISDDALNAQDICGSEDAAAFSISRNDANAIRETLNQKASHEMSIKLDAKSEVVRDQKTYNIVGTIPGKDPESMVLMSAHYDAYFEGFQDNSVAVSLMLGIAKSLVDSGYTPEKTLVFIATAAEEWGVSNTRYDWSTGAYKQIFEVHPEWVGKVIANINFELPAMVEGDVDQIRASYELTSYLETFIPSIQSSEGVFEGGVEIINPIQTWSDDFSFSIAGIPSSVTALRGGFAASTYHSPMDDKTTYSEAALRHHYHMYGQLMIHYDRLAISPLDFSTRLEAFKERLDESVLGGVIMDDNITAYDALSAKIESLETFANQAWERVKTLNDAYVKALDEDKQDEAQSILNEAADVNHQVLETFRYVEDNFVRLTWEDVSIFPHEHSQNNLIALKDSIQALENGVASEALDNSLYLIDNNWYAYDWSKETYEYFTDYAINQPQDRLLWGYGRLQGHVDLYDVIKSLQAKGDQGQYAEELEILKNAVEGEMDNLQAQVHHELNALDGLSTKLQEILK</sequence>
<name>A0A109UHS5_9FIRM</name>
<organism evidence="2 3">
    <name type="scientific">Erysipelothrix larvae</name>
    <dbReference type="NCBI Taxonomy" id="1514105"/>
    <lineage>
        <taxon>Bacteria</taxon>
        <taxon>Bacillati</taxon>
        <taxon>Bacillota</taxon>
        <taxon>Erysipelotrichia</taxon>
        <taxon>Erysipelotrichales</taxon>
        <taxon>Erysipelotrichaceae</taxon>
        <taxon>Erysipelothrix</taxon>
    </lineage>
</organism>
<dbReference type="InterPro" id="IPR046450">
    <property type="entry name" value="PA_dom_sf"/>
</dbReference>
<reference evidence="2 3" key="1">
    <citation type="submission" date="2015-10" db="EMBL/GenBank/DDBJ databases">
        <title>Erysipelothrix larvae sp. LV19 isolated from the larval gut of the rhinoceros beetle, Trypoxylus dichotomus.</title>
        <authorList>
            <person name="Lim S."/>
            <person name="Kim B.-C."/>
        </authorList>
    </citation>
    <scope>NUCLEOTIDE SEQUENCE [LARGE SCALE GENOMIC DNA]</scope>
    <source>
        <strain evidence="2 3">LV19</strain>
    </source>
</reference>
<gene>
    <name evidence="2" type="ORF">AOC36_09130</name>
</gene>
<dbReference type="STRING" id="1514105.AOC36_09130"/>
<dbReference type="Proteomes" id="UP000063781">
    <property type="component" value="Chromosome"/>
</dbReference>
<dbReference type="InterPro" id="IPR007484">
    <property type="entry name" value="Peptidase_M28"/>
</dbReference>
<dbReference type="Pfam" id="PF04389">
    <property type="entry name" value="Peptidase_M28"/>
    <property type="match status" value="1"/>
</dbReference>
<keyword evidence="3" id="KW-1185">Reference proteome</keyword>
<evidence type="ECO:0000259" key="1">
    <source>
        <dbReference type="Pfam" id="PF04389"/>
    </source>
</evidence>
<accession>A0A109UHS5</accession>
<dbReference type="Gene3D" id="3.40.630.10">
    <property type="entry name" value="Zn peptidases"/>
    <property type="match status" value="1"/>
</dbReference>
<protein>
    <recommendedName>
        <fullName evidence="1">Peptidase M28 domain-containing protein</fullName>
    </recommendedName>
</protein>
<proteinExistence type="predicted"/>
<dbReference type="AlphaFoldDB" id="A0A109UHS5"/>
<feature type="domain" description="Peptidase M28" evidence="1">
    <location>
        <begin position="228"/>
        <end position="426"/>
    </location>
</feature>
<evidence type="ECO:0000313" key="3">
    <source>
        <dbReference type="Proteomes" id="UP000063781"/>
    </source>
</evidence>
<dbReference type="PANTHER" id="PTHR10404:SF46">
    <property type="entry name" value="VACUOLAR PROTEIN SORTING-ASSOCIATED PROTEIN 70"/>
    <property type="match status" value="1"/>
</dbReference>
<dbReference type="PANTHER" id="PTHR10404">
    <property type="entry name" value="N-ACETYLATED-ALPHA-LINKED ACIDIC DIPEPTIDASE"/>
    <property type="match status" value="1"/>
</dbReference>
<dbReference type="SUPFAM" id="SSF52025">
    <property type="entry name" value="PA domain"/>
    <property type="match status" value="1"/>
</dbReference>
<dbReference type="KEGG" id="erl:AOC36_09130"/>
<evidence type="ECO:0000313" key="2">
    <source>
        <dbReference type="EMBL" id="AMC94663.1"/>
    </source>
</evidence>
<dbReference type="InterPro" id="IPR039373">
    <property type="entry name" value="Peptidase_M28B"/>
</dbReference>
<dbReference type="SUPFAM" id="SSF53187">
    <property type="entry name" value="Zn-dependent exopeptidases"/>
    <property type="match status" value="1"/>
</dbReference>
<dbReference type="Gene3D" id="3.50.30.30">
    <property type="match status" value="1"/>
</dbReference>